<accession>A0A9W5PBN8</accession>
<dbReference type="AlphaFoldDB" id="A0A9W5PBN8"/>
<proteinExistence type="predicted"/>
<organism evidence="2 3">
    <name type="scientific">Bacillus inaquosorum KCTC 13429</name>
    <dbReference type="NCBI Taxonomy" id="1236548"/>
    <lineage>
        <taxon>Bacteria</taxon>
        <taxon>Bacillati</taxon>
        <taxon>Bacillota</taxon>
        <taxon>Bacilli</taxon>
        <taxon>Bacillales</taxon>
        <taxon>Bacillaceae</taxon>
        <taxon>Bacillus</taxon>
    </lineage>
</organism>
<comment type="caution">
    <text evidence="2">The sequence shown here is derived from an EMBL/GenBank/DDBJ whole genome shotgun (WGS) entry which is preliminary data.</text>
</comment>
<name>A0A9W5PBN8_9BACI</name>
<dbReference type="EMBL" id="AMXN01000007">
    <property type="protein sequence ID" value="ELS59883.1"/>
    <property type="molecule type" value="Genomic_DNA"/>
</dbReference>
<keyword evidence="1" id="KW-1133">Transmembrane helix</keyword>
<gene>
    <name evidence="2" type="ORF">BSI_33990</name>
</gene>
<keyword evidence="1" id="KW-0472">Membrane</keyword>
<protein>
    <submittedName>
        <fullName evidence="2">Ferrichrome ABC transporter (Permease)</fullName>
    </submittedName>
</protein>
<keyword evidence="1" id="KW-0812">Transmembrane</keyword>
<evidence type="ECO:0000256" key="1">
    <source>
        <dbReference type="SAM" id="Phobius"/>
    </source>
</evidence>
<sequence>MIKRIIINVIIPSQVPVGTIFLQIYSHFYLKRSIKSAEKSDILEQQLIIIIIDERKYGC</sequence>
<feature type="transmembrane region" description="Helical" evidence="1">
    <location>
        <begin position="6"/>
        <end position="30"/>
    </location>
</feature>
<dbReference type="Proteomes" id="UP000011182">
    <property type="component" value="Unassembled WGS sequence"/>
</dbReference>
<evidence type="ECO:0000313" key="2">
    <source>
        <dbReference type="EMBL" id="ELS59883.1"/>
    </source>
</evidence>
<reference evidence="2 3" key="1">
    <citation type="journal article" date="2014" name="Syst. Appl. Microbiol.">
        <title>Genomic insights into the taxonomic status of the three subspecies of Bacillus subtilis.</title>
        <authorList>
            <person name="Yi H."/>
            <person name="Chun J."/>
            <person name="Cha C.J."/>
        </authorList>
    </citation>
    <scope>NUCLEOTIDE SEQUENCE [LARGE SCALE GENOMIC DNA]</scope>
    <source>
        <strain evidence="2 3">KCTC 13429</strain>
    </source>
</reference>
<keyword evidence="3" id="KW-1185">Reference proteome</keyword>
<evidence type="ECO:0000313" key="3">
    <source>
        <dbReference type="Proteomes" id="UP000011182"/>
    </source>
</evidence>